<evidence type="ECO:0000256" key="1">
    <source>
        <dbReference type="ARBA" id="ARBA00022679"/>
    </source>
</evidence>
<reference evidence="3 4" key="1">
    <citation type="submission" date="2022-12" db="EMBL/GenBank/DDBJ databases">
        <title>Assessment of beneficial effects and identification of host adaptation-associated genes of Ligilactobacillus salivarius isolated from Meles meles.</title>
        <authorList>
            <person name="Wang Y."/>
        </authorList>
    </citation>
    <scope>NUCLEOTIDE SEQUENCE [LARGE SCALE GENOMIC DNA]</scope>
    <source>
        <strain evidence="3 4">S35</strain>
    </source>
</reference>
<accession>A0ABD7YXE8</accession>
<dbReference type="CDD" id="cd03801">
    <property type="entry name" value="GT4_PimA-like"/>
    <property type="match status" value="1"/>
</dbReference>
<feature type="domain" description="Glycosyl transferase family 1" evidence="2">
    <location>
        <begin position="167"/>
        <end position="315"/>
    </location>
</feature>
<protein>
    <submittedName>
        <fullName evidence="3">Glycosyltransferase family 4 protein</fullName>
    </submittedName>
</protein>
<dbReference type="EMBL" id="CP114509">
    <property type="protein sequence ID" value="WHS18082.1"/>
    <property type="molecule type" value="Genomic_DNA"/>
</dbReference>
<keyword evidence="1" id="KW-0808">Transferase</keyword>
<dbReference type="Proteomes" id="UP001224533">
    <property type="component" value="Chromosome"/>
</dbReference>
<dbReference type="GO" id="GO:0016740">
    <property type="term" value="F:transferase activity"/>
    <property type="evidence" value="ECO:0007669"/>
    <property type="project" value="UniProtKB-KW"/>
</dbReference>
<organism evidence="3 4">
    <name type="scientific">Ligilactobacillus salivarius</name>
    <dbReference type="NCBI Taxonomy" id="1624"/>
    <lineage>
        <taxon>Bacteria</taxon>
        <taxon>Bacillati</taxon>
        <taxon>Bacillota</taxon>
        <taxon>Bacilli</taxon>
        <taxon>Lactobacillales</taxon>
        <taxon>Lactobacillaceae</taxon>
        <taxon>Ligilactobacillus</taxon>
    </lineage>
</organism>
<dbReference type="Gene3D" id="3.40.50.2000">
    <property type="entry name" value="Glycogen Phosphorylase B"/>
    <property type="match status" value="2"/>
</dbReference>
<dbReference type="SUPFAM" id="SSF53756">
    <property type="entry name" value="UDP-Glycosyltransferase/glycogen phosphorylase"/>
    <property type="match status" value="1"/>
</dbReference>
<proteinExistence type="predicted"/>
<gene>
    <name evidence="3" type="ORF">O2U02_02340</name>
</gene>
<evidence type="ECO:0000313" key="3">
    <source>
        <dbReference type="EMBL" id="WHS18082.1"/>
    </source>
</evidence>
<dbReference type="AlphaFoldDB" id="A0ABD7YXE8"/>
<dbReference type="PANTHER" id="PTHR46401:SF2">
    <property type="entry name" value="GLYCOSYLTRANSFERASE WBBK-RELATED"/>
    <property type="match status" value="1"/>
</dbReference>
<dbReference type="RefSeq" id="WP_283472215.1">
    <property type="nucleotide sequence ID" value="NZ_CP114501.1"/>
</dbReference>
<evidence type="ECO:0000313" key="4">
    <source>
        <dbReference type="Proteomes" id="UP001224533"/>
    </source>
</evidence>
<sequence>MTKIVYILGPVMTESYFGGVATFDIELAKGFRKNGWKVKNFSTQKNFSNNDRVIHLTRRKLIKSIREDSPELIISSLEYGLYFVGLKTDARKLYVLHGFFNRSNYGLWRSIIYTTLQKIMIKYADSVMANSYFTRMVNDNFFGIKADFVQHLGISDNFAEKLSSTDGIIKKKHSFIFVGRLVRAKGIESLIKAAIILKREKVHYSLKIVGDGPLKLWVKKQRKIHNLPIEFTGKKTQIELIKEYATSECFISLNPSEPFGIVFMEAIINRCKIICPTTGGQIETLASFKNSTTYVDESSPASIARGMILAINQLEQPNINERIVEEWNYKNVARKIINKTKG</sequence>
<name>A0ABD7YXE8_9LACO</name>
<dbReference type="PANTHER" id="PTHR46401">
    <property type="entry name" value="GLYCOSYLTRANSFERASE WBBK-RELATED"/>
    <property type="match status" value="1"/>
</dbReference>
<evidence type="ECO:0000259" key="2">
    <source>
        <dbReference type="Pfam" id="PF00534"/>
    </source>
</evidence>
<dbReference type="Pfam" id="PF00534">
    <property type="entry name" value="Glycos_transf_1"/>
    <property type="match status" value="1"/>
</dbReference>
<dbReference type="InterPro" id="IPR001296">
    <property type="entry name" value="Glyco_trans_1"/>
</dbReference>